<gene>
    <name evidence="2" type="ORF">HKI87_09g58060</name>
</gene>
<evidence type="ECO:0000313" key="2">
    <source>
        <dbReference type="EMBL" id="WZN64251.1"/>
    </source>
</evidence>
<dbReference type="Pfam" id="PF16029">
    <property type="entry name" value="DUF4787"/>
    <property type="match status" value="1"/>
</dbReference>
<proteinExistence type="predicted"/>
<dbReference type="AlphaFoldDB" id="A0AAX4PE92"/>
<accession>A0AAX4PE92</accession>
<keyword evidence="3" id="KW-1185">Reference proteome</keyword>
<keyword evidence="1" id="KW-0732">Signal</keyword>
<name>A0AAX4PE92_9CHLO</name>
<sequence length="143" mass="15985">MRGGSGVVPLRRVPCRRWLLCLFVFFAAVLATSPSAEAKGGKGSRGRRGKTNLGGLDKEYYMLREECSKSEAVLGSANCTSSDVMRENCVLECVSPECYAEVYAQDPLEEGELDTTRGRLFRVCVRNAKKRREAERKQQDQEL</sequence>
<organism evidence="2 3">
    <name type="scientific">Chloropicon roscoffensis</name>
    <dbReference type="NCBI Taxonomy" id="1461544"/>
    <lineage>
        <taxon>Eukaryota</taxon>
        <taxon>Viridiplantae</taxon>
        <taxon>Chlorophyta</taxon>
        <taxon>Chloropicophyceae</taxon>
        <taxon>Chloropicales</taxon>
        <taxon>Chloropicaceae</taxon>
        <taxon>Chloropicon</taxon>
    </lineage>
</organism>
<feature type="chain" id="PRO_5043332319" evidence="1">
    <location>
        <begin position="32"/>
        <end position="143"/>
    </location>
</feature>
<dbReference type="PANTHER" id="PTHR35455:SF1">
    <property type="entry name" value="AGAP005842-PA"/>
    <property type="match status" value="1"/>
</dbReference>
<dbReference type="EMBL" id="CP151509">
    <property type="protein sequence ID" value="WZN64251.1"/>
    <property type="molecule type" value="Genomic_DNA"/>
</dbReference>
<evidence type="ECO:0000313" key="3">
    <source>
        <dbReference type="Proteomes" id="UP001472866"/>
    </source>
</evidence>
<dbReference type="PANTHER" id="PTHR35455">
    <property type="entry name" value="UNNAMED PRODUCT"/>
    <property type="match status" value="1"/>
</dbReference>
<dbReference type="InterPro" id="IPR031985">
    <property type="entry name" value="DUF4787"/>
</dbReference>
<dbReference type="Proteomes" id="UP001472866">
    <property type="component" value="Chromosome 09"/>
</dbReference>
<reference evidence="2 3" key="1">
    <citation type="submission" date="2024-03" db="EMBL/GenBank/DDBJ databases">
        <title>Complete genome sequence of the green alga Chloropicon roscoffensis RCC1871.</title>
        <authorList>
            <person name="Lemieux C."/>
            <person name="Pombert J.-F."/>
            <person name="Otis C."/>
            <person name="Turmel M."/>
        </authorList>
    </citation>
    <scope>NUCLEOTIDE SEQUENCE [LARGE SCALE GENOMIC DNA]</scope>
    <source>
        <strain evidence="2 3">RCC1871</strain>
    </source>
</reference>
<feature type="signal peptide" evidence="1">
    <location>
        <begin position="1"/>
        <end position="31"/>
    </location>
</feature>
<protein>
    <submittedName>
        <fullName evidence="2">DUF4787 domain-containing protein</fullName>
    </submittedName>
</protein>
<evidence type="ECO:0000256" key="1">
    <source>
        <dbReference type="SAM" id="SignalP"/>
    </source>
</evidence>